<reference evidence="1 2" key="1">
    <citation type="journal article" date="2016" name="Nat. Commun.">
        <title>Thousands of microbial genomes shed light on interconnected biogeochemical processes in an aquifer system.</title>
        <authorList>
            <person name="Anantharaman K."/>
            <person name="Brown C.T."/>
            <person name="Hug L.A."/>
            <person name="Sharon I."/>
            <person name="Castelle C.J."/>
            <person name="Probst A.J."/>
            <person name="Thomas B.C."/>
            <person name="Singh A."/>
            <person name="Wilkins M.J."/>
            <person name="Karaoz U."/>
            <person name="Brodie E.L."/>
            <person name="Williams K.H."/>
            <person name="Hubbard S.S."/>
            <person name="Banfield J.F."/>
        </authorList>
    </citation>
    <scope>NUCLEOTIDE SEQUENCE [LARGE SCALE GENOMIC DNA]</scope>
</reference>
<protein>
    <submittedName>
        <fullName evidence="1">Uncharacterized protein</fullName>
    </submittedName>
</protein>
<dbReference type="AlphaFoldDB" id="A0A1G2A6R5"/>
<evidence type="ECO:0000313" key="1">
    <source>
        <dbReference type="EMBL" id="OGY72451.1"/>
    </source>
</evidence>
<comment type="caution">
    <text evidence="1">The sequence shown here is derived from an EMBL/GenBank/DDBJ whole genome shotgun (WGS) entry which is preliminary data.</text>
</comment>
<dbReference type="EMBL" id="MHJU01000034">
    <property type="protein sequence ID" value="OGY72451.1"/>
    <property type="molecule type" value="Genomic_DNA"/>
</dbReference>
<evidence type="ECO:0000313" key="2">
    <source>
        <dbReference type="Proteomes" id="UP000178315"/>
    </source>
</evidence>
<proteinExistence type="predicted"/>
<accession>A0A1G2A6R5</accession>
<name>A0A1G2A6R5_9BACT</name>
<sequence>MTKKKSPLTKQTINQLVQWEKIVPKSVLPIEKTSRAGVIVDRNGAPHFFIFDAFALLDVLSAIDDKLVDRLSTEAYHSKTINPAGWLIDHIEERLPLNPVYIQSLRDAITDAQKKGWIPFNVIEQELKLRS</sequence>
<gene>
    <name evidence="1" type="ORF">A3H61_05300</name>
</gene>
<dbReference type="Proteomes" id="UP000178315">
    <property type="component" value="Unassembled WGS sequence"/>
</dbReference>
<organism evidence="1 2">
    <name type="scientific">Candidatus Jacksonbacteria bacterium RIFCSPLOWO2_02_FULL_44_20</name>
    <dbReference type="NCBI Taxonomy" id="1798460"/>
    <lineage>
        <taxon>Bacteria</taxon>
        <taxon>Candidatus Jacksoniibacteriota</taxon>
    </lineage>
</organism>